<evidence type="ECO:0000313" key="4">
    <source>
        <dbReference type="Proteomes" id="UP000286931"/>
    </source>
</evidence>
<gene>
    <name evidence="3" type="ORF">EHYA_06324</name>
</gene>
<organism evidence="3 4">
    <name type="scientific">Embleya hyalina</name>
    <dbReference type="NCBI Taxonomy" id="516124"/>
    <lineage>
        <taxon>Bacteria</taxon>
        <taxon>Bacillati</taxon>
        <taxon>Actinomycetota</taxon>
        <taxon>Actinomycetes</taxon>
        <taxon>Kitasatosporales</taxon>
        <taxon>Streptomycetaceae</taxon>
        <taxon>Embleya</taxon>
    </lineage>
</organism>
<name>A0A401YVG5_9ACTN</name>
<comment type="caution">
    <text evidence="3">The sequence shown here is derived from an EMBL/GenBank/DDBJ whole genome shotgun (WGS) entry which is preliminary data.</text>
</comment>
<evidence type="ECO:0000256" key="1">
    <source>
        <dbReference type="SAM" id="MobiDB-lite"/>
    </source>
</evidence>
<keyword evidence="2" id="KW-0812">Transmembrane</keyword>
<keyword evidence="4" id="KW-1185">Reference proteome</keyword>
<reference evidence="3 4" key="1">
    <citation type="submission" date="2018-12" db="EMBL/GenBank/DDBJ databases">
        <title>Draft genome sequence of Embleya hyalina NBRC 13850T.</title>
        <authorList>
            <person name="Komaki H."/>
            <person name="Hosoyama A."/>
            <person name="Kimura A."/>
            <person name="Ichikawa N."/>
            <person name="Tamura T."/>
        </authorList>
    </citation>
    <scope>NUCLEOTIDE SEQUENCE [LARGE SCALE GENOMIC DNA]</scope>
    <source>
        <strain evidence="3 4">NBRC 13850</strain>
    </source>
</reference>
<keyword evidence="2" id="KW-1133">Transmembrane helix</keyword>
<dbReference type="Proteomes" id="UP000286931">
    <property type="component" value="Unassembled WGS sequence"/>
</dbReference>
<proteinExistence type="predicted"/>
<feature type="compositionally biased region" description="Pro residues" evidence="1">
    <location>
        <begin position="287"/>
        <end position="302"/>
    </location>
</feature>
<dbReference type="EMBL" id="BIFH01000028">
    <property type="protein sequence ID" value="GCD98613.1"/>
    <property type="molecule type" value="Genomic_DNA"/>
</dbReference>
<dbReference type="AlphaFoldDB" id="A0A401YVG5"/>
<evidence type="ECO:0000256" key="2">
    <source>
        <dbReference type="SAM" id="Phobius"/>
    </source>
</evidence>
<accession>A0A401YVG5</accession>
<keyword evidence="2" id="KW-0472">Membrane</keyword>
<sequence>MRKRPHGETAGGGHNDTHGGIDVVEGHVVETEDLFRSELRAELHELAMPPGAGLAARAAEGGRRRARRRALGQTVGAALAVGVIAAGVVGAAQLGTSPAAKTGPAAEPSPHRADGRIGEVNPELPAQPVAPNPLAEQLGPIITSLLPEGTKQVTTNTAIDGGLYAKVVWDTGQGAVEVTFHMVGKRFFGCTTTDGRPKPKENNFGGCRNAPDGTLLGTFEKPFPDKGIAWKGVNYVTGETMVELSYGNGELSDNGKPTRSTLPLTDEQALSILRNPAWAPILAAYVPPPPADPATLPTPGPTRLPIASSGPAGRP</sequence>
<feature type="transmembrane region" description="Helical" evidence="2">
    <location>
        <begin position="70"/>
        <end position="92"/>
    </location>
</feature>
<protein>
    <submittedName>
        <fullName evidence="3">Uncharacterized protein</fullName>
    </submittedName>
</protein>
<feature type="region of interest" description="Disordered" evidence="1">
    <location>
        <begin position="287"/>
        <end position="315"/>
    </location>
</feature>
<feature type="region of interest" description="Disordered" evidence="1">
    <location>
        <begin position="1"/>
        <end position="21"/>
    </location>
</feature>
<evidence type="ECO:0000313" key="3">
    <source>
        <dbReference type="EMBL" id="GCD98613.1"/>
    </source>
</evidence>